<feature type="transmembrane region" description="Helical" evidence="2">
    <location>
        <begin position="268"/>
        <end position="287"/>
    </location>
</feature>
<reference evidence="4" key="1">
    <citation type="submission" date="2017-09" db="EMBL/GenBank/DDBJ databases">
        <title>Depth-based differentiation of microbial function through sediment-hosted aquifers and enrichment of novel symbionts in the deep terrestrial subsurface.</title>
        <authorList>
            <person name="Probst A.J."/>
            <person name="Ladd B."/>
            <person name="Jarett J.K."/>
            <person name="Geller-Mcgrath D.E."/>
            <person name="Sieber C.M.K."/>
            <person name="Emerson J.B."/>
            <person name="Anantharaman K."/>
            <person name="Thomas B.C."/>
            <person name="Malmstrom R."/>
            <person name="Stieglmeier M."/>
            <person name="Klingl A."/>
            <person name="Woyke T."/>
            <person name="Ryan C.M."/>
            <person name="Banfield J.F."/>
        </authorList>
    </citation>
    <scope>NUCLEOTIDE SEQUENCE [LARGE SCALE GENOMIC DNA]</scope>
</reference>
<feature type="compositionally biased region" description="Basic and acidic residues" evidence="1">
    <location>
        <begin position="332"/>
        <end position="342"/>
    </location>
</feature>
<dbReference type="AlphaFoldDB" id="A0A2M6R7X2"/>
<dbReference type="Proteomes" id="UP000231162">
    <property type="component" value="Unassembled WGS sequence"/>
</dbReference>
<organism evidence="3 4">
    <name type="scientific">Candidatus Berkelbacteria bacterium CG10_big_fil_rev_8_21_14_0_10_43_14</name>
    <dbReference type="NCBI Taxonomy" id="1974515"/>
    <lineage>
        <taxon>Bacteria</taxon>
        <taxon>Candidatus Berkelbacteria</taxon>
    </lineage>
</organism>
<proteinExistence type="predicted"/>
<protein>
    <submittedName>
        <fullName evidence="3">Uncharacterized protein</fullName>
    </submittedName>
</protein>
<feature type="transmembrane region" description="Helical" evidence="2">
    <location>
        <begin position="71"/>
        <end position="89"/>
    </location>
</feature>
<feature type="transmembrane region" description="Helical" evidence="2">
    <location>
        <begin position="6"/>
        <end position="23"/>
    </location>
</feature>
<evidence type="ECO:0000313" key="3">
    <source>
        <dbReference type="EMBL" id="PIS06635.1"/>
    </source>
</evidence>
<evidence type="ECO:0000256" key="2">
    <source>
        <dbReference type="SAM" id="Phobius"/>
    </source>
</evidence>
<sequence>MGSEFFIILLWGLVIYSIVRILTNLKTPHEQRKPLTLDQMKRASVAIAIALLVPLFINLVVFAVSPKSDDVTGFVLAVILCVGGLAGGFAARRSTVVGGGVTVGSLIGLVYAIGVRYPHFDPWVQTAIVGVGLIAVTALCYWANGQKDHVDPTKTALTGMKGMVAGIVIFTLAMMFVFTFDSAINPAPKYPSYPSQPTPMYDYKSSTSDSYAYIPESKSPDMTQYNINIDKYRAGQKQHERNTFAVVLIISVIYLIAGILIRSVSAVSAPFVLGGLMNIVYTLIISFDEFGTATKALISGAALIVLIGLAYWKLEGGGHHDKVPAQKPSETPVKDENSVPLT</sequence>
<accession>A0A2M6R7X2</accession>
<feature type="transmembrane region" description="Helical" evidence="2">
    <location>
        <begin position="43"/>
        <end position="65"/>
    </location>
</feature>
<dbReference type="EMBL" id="PEZX01000045">
    <property type="protein sequence ID" value="PIS06635.1"/>
    <property type="molecule type" value="Genomic_DNA"/>
</dbReference>
<feature type="transmembrane region" description="Helical" evidence="2">
    <location>
        <begin position="96"/>
        <end position="117"/>
    </location>
</feature>
<feature type="transmembrane region" description="Helical" evidence="2">
    <location>
        <begin position="243"/>
        <end position="261"/>
    </location>
</feature>
<name>A0A2M6R7X2_9BACT</name>
<feature type="transmembrane region" description="Helical" evidence="2">
    <location>
        <begin position="164"/>
        <end position="184"/>
    </location>
</feature>
<feature type="transmembrane region" description="Helical" evidence="2">
    <location>
        <begin position="293"/>
        <end position="312"/>
    </location>
</feature>
<keyword evidence="2" id="KW-0472">Membrane</keyword>
<keyword evidence="2" id="KW-0812">Transmembrane</keyword>
<gene>
    <name evidence="3" type="ORF">COT79_03655</name>
</gene>
<comment type="caution">
    <text evidence="3">The sequence shown here is derived from an EMBL/GenBank/DDBJ whole genome shotgun (WGS) entry which is preliminary data.</text>
</comment>
<keyword evidence="2" id="KW-1133">Transmembrane helix</keyword>
<feature type="transmembrane region" description="Helical" evidence="2">
    <location>
        <begin position="123"/>
        <end position="143"/>
    </location>
</feature>
<evidence type="ECO:0000256" key="1">
    <source>
        <dbReference type="SAM" id="MobiDB-lite"/>
    </source>
</evidence>
<feature type="region of interest" description="Disordered" evidence="1">
    <location>
        <begin position="322"/>
        <end position="342"/>
    </location>
</feature>
<evidence type="ECO:0000313" key="4">
    <source>
        <dbReference type="Proteomes" id="UP000231162"/>
    </source>
</evidence>